<keyword evidence="2" id="KW-1185">Reference proteome</keyword>
<reference evidence="1 2" key="1">
    <citation type="journal article" date="2020" name="Cell">
        <title>Large-Scale Comparative Analyses of Tick Genomes Elucidate Their Genetic Diversity and Vector Capacities.</title>
        <authorList>
            <consortium name="Tick Genome and Microbiome Consortium (TIGMIC)"/>
            <person name="Jia N."/>
            <person name="Wang J."/>
            <person name="Shi W."/>
            <person name="Du L."/>
            <person name="Sun Y."/>
            <person name="Zhan W."/>
            <person name="Jiang J.F."/>
            <person name="Wang Q."/>
            <person name="Zhang B."/>
            <person name="Ji P."/>
            <person name="Bell-Sakyi L."/>
            <person name="Cui X.M."/>
            <person name="Yuan T.T."/>
            <person name="Jiang B.G."/>
            <person name="Yang W.F."/>
            <person name="Lam T.T."/>
            <person name="Chang Q.C."/>
            <person name="Ding S.J."/>
            <person name="Wang X.J."/>
            <person name="Zhu J.G."/>
            <person name="Ruan X.D."/>
            <person name="Zhao L."/>
            <person name="Wei J.T."/>
            <person name="Ye R.Z."/>
            <person name="Que T.C."/>
            <person name="Du C.H."/>
            <person name="Zhou Y.H."/>
            <person name="Cheng J.X."/>
            <person name="Dai P.F."/>
            <person name="Guo W.B."/>
            <person name="Han X.H."/>
            <person name="Huang E.J."/>
            <person name="Li L.F."/>
            <person name="Wei W."/>
            <person name="Gao Y.C."/>
            <person name="Liu J.Z."/>
            <person name="Shao H.Z."/>
            <person name="Wang X."/>
            <person name="Wang C.C."/>
            <person name="Yang T.C."/>
            <person name="Huo Q.B."/>
            <person name="Li W."/>
            <person name="Chen H.Y."/>
            <person name="Chen S.E."/>
            <person name="Zhou L.G."/>
            <person name="Ni X.B."/>
            <person name="Tian J.H."/>
            <person name="Sheng Y."/>
            <person name="Liu T."/>
            <person name="Pan Y.S."/>
            <person name="Xia L.Y."/>
            <person name="Li J."/>
            <person name="Zhao F."/>
            <person name="Cao W.C."/>
        </authorList>
    </citation>
    <scope>NUCLEOTIDE SEQUENCE [LARGE SCALE GENOMIC DNA]</scope>
    <source>
        <strain evidence="1">Iper-2018</strain>
    </source>
</reference>
<organism evidence="1 2">
    <name type="scientific">Ixodes persulcatus</name>
    <name type="common">Taiga tick</name>
    <dbReference type="NCBI Taxonomy" id="34615"/>
    <lineage>
        <taxon>Eukaryota</taxon>
        <taxon>Metazoa</taxon>
        <taxon>Ecdysozoa</taxon>
        <taxon>Arthropoda</taxon>
        <taxon>Chelicerata</taxon>
        <taxon>Arachnida</taxon>
        <taxon>Acari</taxon>
        <taxon>Parasitiformes</taxon>
        <taxon>Ixodida</taxon>
        <taxon>Ixodoidea</taxon>
        <taxon>Ixodidae</taxon>
        <taxon>Ixodinae</taxon>
        <taxon>Ixodes</taxon>
    </lineage>
</organism>
<name>A0AC60QAY8_IXOPE</name>
<sequence>MQVCKRCFRDLSKLSYFHVPGKEPLLTWTVGDVIDRAADVFGDTTAAVYTHQNISKTYAEYKKDVDLLAASLVSLKLPVGSRVAVVASKVYEVAQLLFAASKAGLVMVIKKSCDHKIRDILSLQATRLRRASYPVDLLAPLGECIKLKWDYVEKSQAATRQGQVLHAKPHF</sequence>
<gene>
    <name evidence="1" type="ORF">HPB47_022013</name>
</gene>
<comment type="caution">
    <text evidence="1">The sequence shown here is derived from an EMBL/GenBank/DDBJ whole genome shotgun (WGS) entry which is preliminary data.</text>
</comment>
<accession>A0AC60QAY8</accession>
<evidence type="ECO:0000313" key="2">
    <source>
        <dbReference type="Proteomes" id="UP000805193"/>
    </source>
</evidence>
<dbReference type="EMBL" id="JABSTQ010009247">
    <property type="protein sequence ID" value="KAG0431192.1"/>
    <property type="molecule type" value="Genomic_DNA"/>
</dbReference>
<evidence type="ECO:0000313" key="1">
    <source>
        <dbReference type="EMBL" id="KAG0431192.1"/>
    </source>
</evidence>
<proteinExistence type="predicted"/>
<dbReference type="Proteomes" id="UP000805193">
    <property type="component" value="Unassembled WGS sequence"/>
</dbReference>
<protein>
    <submittedName>
        <fullName evidence="1">Uncharacterized protein</fullName>
    </submittedName>
</protein>